<dbReference type="Proteomes" id="UP000028582">
    <property type="component" value="Unassembled WGS sequence"/>
</dbReference>
<evidence type="ECO:0000313" key="2">
    <source>
        <dbReference type="EMBL" id="ETO62236.1"/>
    </source>
</evidence>
<protein>
    <submittedName>
        <fullName evidence="2">Uncharacterized protein</fullName>
    </submittedName>
</protein>
<evidence type="ECO:0000256" key="1">
    <source>
        <dbReference type="SAM" id="MobiDB-lite"/>
    </source>
</evidence>
<feature type="region of interest" description="Disordered" evidence="1">
    <location>
        <begin position="27"/>
        <end position="76"/>
    </location>
</feature>
<accession>A0A080Z6H5</accession>
<organism evidence="2 3">
    <name type="scientific">Phytophthora nicotianae P1976</name>
    <dbReference type="NCBI Taxonomy" id="1317066"/>
    <lineage>
        <taxon>Eukaryota</taxon>
        <taxon>Sar</taxon>
        <taxon>Stramenopiles</taxon>
        <taxon>Oomycota</taxon>
        <taxon>Peronosporomycetes</taxon>
        <taxon>Peronosporales</taxon>
        <taxon>Peronosporaceae</taxon>
        <taxon>Phytophthora</taxon>
    </lineage>
</organism>
<proteinExistence type="predicted"/>
<dbReference type="EMBL" id="ANJA01003630">
    <property type="protein sequence ID" value="ETO62236.1"/>
    <property type="molecule type" value="Genomic_DNA"/>
</dbReference>
<name>A0A080Z6H5_PHYNI</name>
<feature type="non-terminal residue" evidence="2">
    <location>
        <position position="1"/>
    </location>
</feature>
<evidence type="ECO:0000313" key="3">
    <source>
        <dbReference type="Proteomes" id="UP000028582"/>
    </source>
</evidence>
<reference evidence="2 3" key="1">
    <citation type="submission" date="2013-11" db="EMBL/GenBank/DDBJ databases">
        <title>The Genome Sequence of Phytophthora parasitica P1976.</title>
        <authorList>
            <consortium name="The Broad Institute Genomics Platform"/>
            <person name="Russ C."/>
            <person name="Tyler B."/>
            <person name="Panabieres F."/>
            <person name="Shan W."/>
            <person name="Tripathy S."/>
            <person name="Grunwald N."/>
            <person name="Machado M."/>
            <person name="Johnson C.S."/>
            <person name="Walker B."/>
            <person name="Young S."/>
            <person name="Zeng Q."/>
            <person name="Gargeya S."/>
            <person name="Fitzgerald M."/>
            <person name="Haas B."/>
            <person name="Abouelleil A."/>
            <person name="Allen A.W."/>
            <person name="Alvarado L."/>
            <person name="Arachchi H.M."/>
            <person name="Berlin A.M."/>
            <person name="Chapman S.B."/>
            <person name="Gainer-Dewar J."/>
            <person name="Goldberg J."/>
            <person name="Griggs A."/>
            <person name="Gujja S."/>
            <person name="Hansen M."/>
            <person name="Howarth C."/>
            <person name="Imamovic A."/>
            <person name="Ireland A."/>
            <person name="Larimer J."/>
            <person name="McCowan C."/>
            <person name="Murphy C."/>
            <person name="Pearson M."/>
            <person name="Poon T.W."/>
            <person name="Priest M."/>
            <person name="Roberts A."/>
            <person name="Saif S."/>
            <person name="Shea T."/>
            <person name="Sisk P."/>
            <person name="Sykes S."/>
            <person name="Wortman J."/>
            <person name="Nusbaum C."/>
            <person name="Birren B."/>
        </authorList>
    </citation>
    <scope>NUCLEOTIDE SEQUENCE [LARGE SCALE GENOMIC DNA]</scope>
    <source>
        <strain evidence="2 3">P1976</strain>
    </source>
</reference>
<sequence length="76" mass="8183">ESRLIQGASSADTGAIVEATSTCAVHTGRGWREPTKRNGRFAARPAQTAAKENESFYDVPGQQPELKRPSKRGQGL</sequence>
<dbReference type="AlphaFoldDB" id="A0A080Z6H5"/>
<comment type="caution">
    <text evidence="2">The sequence shown here is derived from an EMBL/GenBank/DDBJ whole genome shotgun (WGS) entry which is preliminary data.</text>
</comment>
<gene>
    <name evidence="2" type="ORF">F444_19845</name>
</gene>